<dbReference type="InterPro" id="IPR032675">
    <property type="entry name" value="LRR_dom_sf"/>
</dbReference>
<dbReference type="AlphaFoldDB" id="A0A165EMN3"/>
<dbReference type="Proteomes" id="UP000076842">
    <property type="component" value="Unassembled WGS sequence"/>
</dbReference>
<organism evidence="1 2">
    <name type="scientific">Calocera cornea HHB12733</name>
    <dbReference type="NCBI Taxonomy" id="1353952"/>
    <lineage>
        <taxon>Eukaryota</taxon>
        <taxon>Fungi</taxon>
        <taxon>Dikarya</taxon>
        <taxon>Basidiomycota</taxon>
        <taxon>Agaricomycotina</taxon>
        <taxon>Dacrymycetes</taxon>
        <taxon>Dacrymycetales</taxon>
        <taxon>Dacrymycetaceae</taxon>
        <taxon>Calocera</taxon>
    </lineage>
</organism>
<evidence type="ECO:0000313" key="2">
    <source>
        <dbReference type="Proteomes" id="UP000076842"/>
    </source>
</evidence>
<reference evidence="1 2" key="1">
    <citation type="journal article" date="2016" name="Mol. Biol. Evol.">
        <title>Comparative Genomics of Early-Diverging Mushroom-Forming Fungi Provides Insights into the Origins of Lignocellulose Decay Capabilities.</title>
        <authorList>
            <person name="Nagy L.G."/>
            <person name="Riley R."/>
            <person name="Tritt A."/>
            <person name="Adam C."/>
            <person name="Daum C."/>
            <person name="Floudas D."/>
            <person name="Sun H."/>
            <person name="Yadav J.S."/>
            <person name="Pangilinan J."/>
            <person name="Larsson K.H."/>
            <person name="Matsuura K."/>
            <person name="Barry K."/>
            <person name="Labutti K."/>
            <person name="Kuo R."/>
            <person name="Ohm R.A."/>
            <person name="Bhattacharya S.S."/>
            <person name="Shirouzu T."/>
            <person name="Yoshinaga Y."/>
            <person name="Martin F.M."/>
            <person name="Grigoriev I.V."/>
            <person name="Hibbett D.S."/>
        </authorList>
    </citation>
    <scope>NUCLEOTIDE SEQUENCE [LARGE SCALE GENOMIC DNA]</scope>
    <source>
        <strain evidence="1 2">HHB12733</strain>
    </source>
</reference>
<dbReference type="EMBL" id="KV424000">
    <property type="protein sequence ID" value="KZT55167.1"/>
    <property type="molecule type" value="Genomic_DNA"/>
</dbReference>
<accession>A0A165EMN3</accession>
<evidence type="ECO:0000313" key="1">
    <source>
        <dbReference type="EMBL" id="KZT55167.1"/>
    </source>
</evidence>
<proteinExistence type="predicted"/>
<protein>
    <submittedName>
        <fullName evidence="1">Uncharacterized protein</fullName>
    </submittedName>
</protein>
<dbReference type="SUPFAM" id="SSF52047">
    <property type="entry name" value="RNI-like"/>
    <property type="match status" value="1"/>
</dbReference>
<name>A0A165EMN3_9BASI</name>
<keyword evidence="2" id="KW-1185">Reference proteome</keyword>
<dbReference type="OrthoDB" id="10550084at2759"/>
<dbReference type="Gene3D" id="3.80.10.10">
    <property type="entry name" value="Ribonuclease Inhibitor"/>
    <property type="match status" value="1"/>
</dbReference>
<sequence>MLQIALSVVCHCVNVFRRSKQGRRRVCVGSKDAARHARDACLFTSTLVRPLLASDDKMGHHVIPQDIWRTIFEVIVDEEQSSHVALSLMHVCKEWKAIAQPLLYRHLRFQKLISLEQYKDALVQHAIQCHYPGSATHSLTVSIWDDEQDHSREHIHTILQFNPHLRHFNFICHGLTSNMLTDLQRVGCQSLTDLHIRMSPNGLDTALHLAMLGRFAMLRHLFIMLEESGPTENASLSNAPVLDMPALATLELTRTSDVPLSNLVRHLSHGHFPSLTALTLDLTVMEVADNIASPSVPLLPLFQNIGPQLLSLEFSAEEARDAPRVLFPLLNKLRHLRIWMYGFDDGLGQFLPASLVKLECEVELDNALHTQSLLQCLDDVLSRPEGGLKIDVIHVHSLVYDEFSWASIGDINPDLAGLLLARSIRLLERGIRLEDEDGKCLGTLI</sequence>
<dbReference type="InParanoid" id="A0A165EMN3"/>
<gene>
    <name evidence="1" type="ORF">CALCODRAFT_360460</name>
</gene>